<organism evidence="3 4">
    <name type="scientific">Candidatus Tokpelaia hoelldobleri</name>
    <dbReference type="NCBI Taxonomy" id="1902579"/>
    <lineage>
        <taxon>Bacteria</taxon>
        <taxon>Pseudomonadati</taxon>
        <taxon>Pseudomonadota</taxon>
        <taxon>Alphaproteobacteria</taxon>
        <taxon>Hyphomicrobiales</taxon>
        <taxon>Candidatus Tokpelaia</taxon>
    </lineage>
</organism>
<dbReference type="Proteomes" id="UP000188912">
    <property type="component" value="Chromosome"/>
</dbReference>
<dbReference type="InterPro" id="IPR028250">
    <property type="entry name" value="DsbDN"/>
</dbReference>
<feature type="chain" id="PRO_5013115364" evidence="1">
    <location>
        <begin position="30"/>
        <end position="319"/>
    </location>
</feature>
<feature type="domain" description="Thiol:disulfide interchange protein DsbD N-terminal" evidence="2">
    <location>
        <begin position="72"/>
        <end position="163"/>
    </location>
</feature>
<protein>
    <submittedName>
        <fullName evidence="3">Disulfide bond corrector protein DsbC</fullName>
    </submittedName>
</protein>
<evidence type="ECO:0000313" key="4">
    <source>
        <dbReference type="Proteomes" id="UP000188912"/>
    </source>
</evidence>
<dbReference type="KEGG" id="thd:BHV28_14070"/>
<evidence type="ECO:0000256" key="1">
    <source>
        <dbReference type="SAM" id="SignalP"/>
    </source>
</evidence>
<dbReference type="STRING" id="1902579.BHV28_14070"/>
<reference evidence="3 4" key="2">
    <citation type="journal article" date="2016" name="Sci. Rep.">
        <title>The genome of Rhizobiales bacteria in predatory ants reveals urease gene functions but no genes for nitrogen fixation.</title>
        <authorList>
            <person name="Neuvonen M.M."/>
            <person name="Tamarit D."/>
            <person name="Naslund K."/>
            <person name="Liebig J."/>
            <person name="Feldhaar H."/>
            <person name="Moran N.A."/>
            <person name="Guy L."/>
            <person name="Andersson S.G."/>
        </authorList>
    </citation>
    <scope>NUCLEOTIDE SEQUENCE [LARGE SCALE GENOMIC DNA]</scope>
    <source>
        <strain evidence="3 4">Hsal</strain>
    </source>
</reference>
<feature type="signal peptide" evidence="1">
    <location>
        <begin position="1"/>
        <end position="29"/>
    </location>
</feature>
<reference evidence="3 4" key="1">
    <citation type="journal article" date="2010" name="Science">
        <title>Genomic comparison of the ants Camponotus floridanus and Harpegnathos saltator.</title>
        <authorList>
            <person name="Bonasio R."/>
            <person name="Zhang G."/>
            <person name="Ye C."/>
            <person name="Mutti N.S."/>
            <person name="Fang X."/>
            <person name="Qin N."/>
            <person name="Donahue G."/>
            <person name="Yang P."/>
            <person name="Li Q."/>
            <person name="Li C."/>
            <person name="Zhang P."/>
            <person name="Huang Z."/>
            <person name="Berger S.L."/>
            <person name="Reinberg D."/>
            <person name="Wang J."/>
            <person name="Liebig J."/>
        </authorList>
    </citation>
    <scope>NUCLEOTIDE SEQUENCE [LARGE SCALE GENOMIC DNA]</scope>
    <source>
        <strain evidence="3 4">Hsal</strain>
    </source>
</reference>
<dbReference type="Pfam" id="PF11412">
    <property type="entry name" value="DsbD_N"/>
    <property type="match status" value="1"/>
</dbReference>
<name>A0A1U9JW65_9HYPH</name>
<gene>
    <name evidence="3" type="primary">dsbC</name>
    <name evidence="3" type="ORF">BHV28_14070</name>
</gene>
<proteinExistence type="predicted"/>
<evidence type="ECO:0000313" key="3">
    <source>
        <dbReference type="EMBL" id="AQS42090.1"/>
    </source>
</evidence>
<dbReference type="EMBL" id="CP017315">
    <property type="protein sequence ID" value="AQS42090.1"/>
    <property type="molecule type" value="Genomic_DNA"/>
</dbReference>
<keyword evidence="1" id="KW-0732">Signal</keyword>
<accession>A0A1U9JW65</accession>
<dbReference type="AlphaFoldDB" id="A0A1U9JW65"/>
<evidence type="ECO:0000259" key="2">
    <source>
        <dbReference type="Pfam" id="PF11412"/>
    </source>
</evidence>
<sequence>MEAMKNSRLFEKFLTAFCLAFALCQTASAQSTDWQTTEGGQVRVVGYMAEELKPLTEESSTQEPGHLYLTGLIDIELKDGWHTYWRNPGSTGMAPEITLEQGGKADILFPAPKLIMDGKEWTFGYEGHVMLPFTTIVDKQQKRLAGDVTVGLCETICLPHTVSFRFDLDKPADILAQGQIKTARAALPELKPAGFRIHAVSYLKDDNTISTFSLSFTRPQGTAAVGQVFLSSETLQLGIAKYQDTSKHEETETDTYSVSVSGFSRDDKDSGFRYTAILDNGTAFSGSGVIEFVQFGSFGADKASSYKTFELKAPPKNKQ</sequence>
<keyword evidence="4" id="KW-1185">Reference proteome</keyword>